<proteinExistence type="predicted"/>
<dbReference type="Gene3D" id="3.40.5.90">
    <property type="entry name" value="CDGSH iron-sulfur domain, mitoNEET-type"/>
    <property type="match status" value="1"/>
</dbReference>
<evidence type="ECO:0000259" key="5">
    <source>
        <dbReference type="SMART" id="SM00704"/>
    </source>
</evidence>
<keyword evidence="1" id="KW-0001">2Fe-2S</keyword>
<evidence type="ECO:0000256" key="1">
    <source>
        <dbReference type="ARBA" id="ARBA00022714"/>
    </source>
</evidence>
<feature type="domain" description="Iron-binding zinc finger CDGSH type" evidence="5">
    <location>
        <begin position="106"/>
        <end position="142"/>
    </location>
</feature>
<name>A0A1I2DYT8_9BACT</name>
<keyword evidence="4" id="KW-0411">Iron-sulfur</keyword>
<accession>A0A1I2DYT8</accession>
<sequence length="144" mass="16296">MEKEYTNGEITIVWKPDICIHSTKCFKGLHSVFNPTKRPWINMAGADTEKIIPQVNKCPSKALSFYQNEAKESEKASLDDVNTLRETKIEVIPNGPLKVEGNVLIKENNGIEVKKEKAFFCRCGASSNKPYCDGTHKKINFQDF</sequence>
<dbReference type="RefSeq" id="WP_091541895.1">
    <property type="nucleotide sequence ID" value="NZ_FONY01000008.1"/>
</dbReference>
<evidence type="ECO:0000313" key="6">
    <source>
        <dbReference type="EMBL" id="SFE85558.1"/>
    </source>
</evidence>
<evidence type="ECO:0000256" key="3">
    <source>
        <dbReference type="ARBA" id="ARBA00023004"/>
    </source>
</evidence>
<reference evidence="6 7" key="1">
    <citation type="submission" date="2016-10" db="EMBL/GenBank/DDBJ databases">
        <authorList>
            <person name="de Groot N.N."/>
        </authorList>
    </citation>
    <scope>NUCLEOTIDE SEQUENCE [LARGE SCALE GENOMIC DNA]</scope>
    <source>
        <strain>GEY</strain>
        <strain evidence="7">DSM 9560</strain>
    </source>
</reference>
<dbReference type="STRING" id="1003.SAMN04488541_100874"/>
<dbReference type="Proteomes" id="UP000199513">
    <property type="component" value="Unassembled WGS sequence"/>
</dbReference>
<dbReference type="GO" id="GO:0005737">
    <property type="term" value="C:cytoplasm"/>
    <property type="evidence" value="ECO:0007669"/>
    <property type="project" value="UniProtKB-ARBA"/>
</dbReference>
<dbReference type="OrthoDB" id="9795032at2"/>
<dbReference type="Pfam" id="PF09360">
    <property type="entry name" value="zf-CDGSH"/>
    <property type="match status" value="1"/>
</dbReference>
<evidence type="ECO:0000256" key="2">
    <source>
        <dbReference type="ARBA" id="ARBA00022723"/>
    </source>
</evidence>
<dbReference type="SMART" id="SM00704">
    <property type="entry name" value="ZnF_CDGSH"/>
    <property type="match status" value="1"/>
</dbReference>
<dbReference type="InterPro" id="IPR018967">
    <property type="entry name" value="FeS-contain_CDGSH-typ"/>
</dbReference>
<evidence type="ECO:0000313" key="7">
    <source>
        <dbReference type="Proteomes" id="UP000199513"/>
    </source>
</evidence>
<dbReference type="GO" id="GO:0051537">
    <property type="term" value="F:2 iron, 2 sulfur cluster binding"/>
    <property type="evidence" value="ECO:0007669"/>
    <property type="project" value="UniProtKB-KW"/>
</dbReference>
<dbReference type="InterPro" id="IPR042216">
    <property type="entry name" value="MitoNEET_CISD"/>
</dbReference>
<keyword evidence="3" id="KW-0408">Iron</keyword>
<dbReference type="Pfam" id="PF06902">
    <property type="entry name" value="Fer4_19"/>
    <property type="match status" value="1"/>
</dbReference>
<organism evidence="6 7">
    <name type="scientific">Thermoflexibacter ruber</name>
    <dbReference type="NCBI Taxonomy" id="1003"/>
    <lineage>
        <taxon>Bacteria</taxon>
        <taxon>Pseudomonadati</taxon>
        <taxon>Bacteroidota</taxon>
        <taxon>Cytophagia</taxon>
        <taxon>Cytophagales</taxon>
        <taxon>Thermoflexibacteraceae</taxon>
        <taxon>Thermoflexibacter</taxon>
    </lineage>
</organism>
<dbReference type="EMBL" id="FONY01000008">
    <property type="protein sequence ID" value="SFE85558.1"/>
    <property type="molecule type" value="Genomic_DNA"/>
</dbReference>
<keyword evidence="2" id="KW-0479">Metal-binding</keyword>
<dbReference type="AlphaFoldDB" id="A0A1I2DYT8"/>
<dbReference type="GO" id="GO:0046872">
    <property type="term" value="F:metal ion binding"/>
    <property type="evidence" value="ECO:0007669"/>
    <property type="project" value="UniProtKB-KW"/>
</dbReference>
<protein>
    <submittedName>
        <fullName evidence="6">Iron-binding zinc finger CDGSH type</fullName>
    </submittedName>
</protein>
<evidence type="ECO:0000256" key="4">
    <source>
        <dbReference type="ARBA" id="ARBA00023014"/>
    </source>
</evidence>
<dbReference type="InterPro" id="IPR010693">
    <property type="entry name" value="Divergent_4Fe-4S_mono-cluster"/>
</dbReference>
<keyword evidence="7" id="KW-1185">Reference proteome</keyword>
<gene>
    <name evidence="6" type="ORF">SAMN04488541_100874</name>
</gene>